<dbReference type="SUPFAM" id="SSF51120">
    <property type="entry name" value="beta-Roll"/>
    <property type="match status" value="3"/>
</dbReference>
<feature type="compositionally biased region" description="Basic and acidic residues" evidence="8">
    <location>
        <begin position="203"/>
        <end position="212"/>
    </location>
</feature>
<evidence type="ECO:0000256" key="2">
    <source>
        <dbReference type="ARBA" id="ARBA00004613"/>
    </source>
</evidence>
<dbReference type="GO" id="GO:0016020">
    <property type="term" value="C:membrane"/>
    <property type="evidence" value="ECO:0007669"/>
    <property type="project" value="UniProtKB-SubCell"/>
</dbReference>
<dbReference type="PROSITE" id="PS51854">
    <property type="entry name" value="CSPG"/>
    <property type="match status" value="1"/>
</dbReference>
<evidence type="ECO:0000313" key="9">
    <source>
        <dbReference type="EMBL" id="CAA9425266.1"/>
    </source>
</evidence>
<name>A0A6J4PW68_9CYAN</name>
<dbReference type="InterPro" id="IPR003995">
    <property type="entry name" value="RTX_toxin_determinant-A"/>
</dbReference>
<dbReference type="PROSITE" id="PS00330">
    <property type="entry name" value="HEMOLYSIN_CALCIUM"/>
    <property type="match status" value="3"/>
</dbReference>
<organism evidence="9">
    <name type="scientific">uncultured Microcoleus sp</name>
    <dbReference type="NCBI Taxonomy" id="259945"/>
    <lineage>
        <taxon>Bacteria</taxon>
        <taxon>Bacillati</taxon>
        <taxon>Cyanobacteriota</taxon>
        <taxon>Cyanophyceae</taxon>
        <taxon>Oscillatoriophycideae</taxon>
        <taxon>Oscillatoriales</taxon>
        <taxon>Microcoleaceae</taxon>
        <taxon>Microcoleus</taxon>
        <taxon>environmental samples</taxon>
    </lineage>
</organism>
<evidence type="ECO:0000256" key="6">
    <source>
        <dbReference type="ARBA" id="ARBA00023026"/>
    </source>
</evidence>
<keyword evidence="3" id="KW-0964">Secreted</keyword>
<evidence type="ECO:0000256" key="3">
    <source>
        <dbReference type="ARBA" id="ARBA00022525"/>
    </source>
</evidence>
<dbReference type="Gene3D" id="2.150.10.10">
    <property type="entry name" value="Serralysin-like metalloprotease, C-terminal"/>
    <property type="match status" value="3"/>
</dbReference>
<dbReference type="InterPro" id="IPR050557">
    <property type="entry name" value="RTX_toxin/Mannuronan_C5-epim"/>
</dbReference>
<keyword evidence="9" id="KW-0378">Hydrolase</keyword>
<keyword evidence="7" id="KW-0472">Membrane</keyword>
<dbReference type="InterPro" id="IPR011049">
    <property type="entry name" value="Serralysin-like_metalloprot_C"/>
</dbReference>
<keyword evidence="6" id="KW-0843">Virulence</keyword>
<dbReference type="InterPro" id="IPR018511">
    <property type="entry name" value="Hemolysin-typ_Ca-bd_CS"/>
</dbReference>
<dbReference type="GO" id="GO:0004035">
    <property type="term" value="F:alkaline phosphatase activity"/>
    <property type="evidence" value="ECO:0007669"/>
    <property type="project" value="UniProtKB-EC"/>
</dbReference>
<dbReference type="InterPro" id="IPR039005">
    <property type="entry name" value="CSPG_rpt"/>
</dbReference>
<feature type="compositionally biased region" description="Pro residues" evidence="8">
    <location>
        <begin position="28"/>
        <end position="38"/>
    </location>
</feature>
<dbReference type="GO" id="GO:0005509">
    <property type="term" value="F:calcium ion binding"/>
    <property type="evidence" value="ECO:0007669"/>
    <property type="project" value="InterPro"/>
</dbReference>
<gene>
    <name evidence="9" type="ORF">AVDCRST_MAG84-7438</name>
</gene>
<feature type="compositionally biased region" description="Acidic residues" evidence="8">
    <location>
        <begin position="213"/>
        <end position="226"/>
    </location>
</feature>
<evidence type="ECO:0000256" key="4">
    <source>
        <dbReference type="ARBA" id="ARBA00022656"/>
    </source>
</evidence>
<evidence type="ECO:0000256" key="8">
    <source>
        <dbReference type="SAM" id="MobiDB-lite"/>
    </source>
</evidence>
<evidence type="ECO:0000256" key="7">
    <source>
        <dbReference type="ARBA" id="ARBA00023136"/>
    </source>
</evidence>
<dbReference type="InterPro" id="IPR001343">
    <property type="entry name" value="Hemolysn_Ca-bd"/>
</dbReference>
<dbReference type="PRINTS" id="PR01488">
    <property type="entry name" value="RTXTOXINA"/>
</dbReference>
<dbReference type="GO" id="GO:0005576">
    <property type="term" value="C:extracellular region"/>
    <property type="evidence" value="ECO:0007669"/>
    <property type="project" value="UniProtKB-SubCell"/>
</dbReference>
<feature type="region of interest" description="Disordered" evidence="8">
    <location>
        <begin position="16"/>
        <end position="60"/>
    </location>
</feature>
<reference evidence="9" key="1">
    <citation type="submission" date="2020-02" db="EMBL/GenBank/DDBJ databases">
        <authorList>
            <person name="Meier V. D."/>
        </authorList>
    </citation>
    <scope>NUCLEOTIDE SEQUENCE</scope>
    <source>
        <strain evidence="9">AVDCRST_MAG84</strain>
    </source>
</reference>
<dbReference type="PANTHER" id="PTHR38340">
    <property type="entry name" value="S-LAYER PROTEIN"/>
    <property type="match status" value="1"/>
</dbReference>
<evidence type="ECO:0000256" key="1">
    <source>
        <dbReference type="ARBA" id="ARBA00004370"/>
    </source>
</evidence>
<comment type="subcellular location">
    <subcellularLocation>
        <location evidence="1">Membrane</location>
    </subcellularLocation>
    <subcellularLocation>
        <location evidence="2">Secreted</location>
    </subcellularLocation>
</comment>
<keyword evidence="5" id="KW-0677">Repeat</keyword>
<dbReference type="Pfam" id="PF16184">
    <property type="entry name" value="Cadherin_3"/>
    <property type="match status" value="1"/>
</dbReference>
<sequence length="841" mass="85721">MTLLLNVNATLLDASDFLGGNGQTPTQTPTPTPTPTPSANPIFNPPRQDVNKSLIAGSSGGEQAITPEQLSFVDDQQGPGGILYTITELPDPTTGQLFFKGVAVTQADFTFTQADINAGLVSFKATVGYKGPAGFGFKVSNGRNEFPGQRFGFTVEQNSFKFAGSTEAQVIVGSATLDNDIEGGDGDDDITAGTGKDKIIGGKGKDKIKGGDGDNDIDSGDDDDDIEVGKGKNKIKGGLGNDRIKGGDDDDTIEGGLGTNILTGNAGKDRFLYLISRQDVQTVAEADFITDFNPAEDVLEFSNAAFSLSASILTKLQITVNSAPGSLGSANFLDFTTDVTVNSIATLQARFAQLGGNPDVPIFCQFIDAATGRMVVVYGVGARLDIVASFSVDVRLDVTNFVFTGPPLNIPVGTADADNVDFTTSPAPVNYDGLAGDDKIVGSNYNDSLKGGDGNDTITGGLGVDAISGGTGSDLFVYRTTKEGGDKISDFTVGVDKFEFSASEFGNLTTTNFDGVTGSTPDITGKELVIFTGGSYASLEAAEATALGNSTTAGFFAFTNASNETVLYFDSNGTVAAGSTLIANLGTAATNLGTADFVFTGTIAPSASDTTTSSGSVADLTAAGNTFPTDFNNFGSGAGGYNFTTPVLFTGDATDNSVTGTEFADIFSGGSGADIFDGGLGNDSISGGLGNDSLFGGAGSDSLFGDDGNDTLTGGVAGTNVLNGGAGLDVFVFSGTTADGGDLITNYSIADDVINLDSTGFAAFTTGSGPLGSSFYAYSSTVSDVTVFEATLTGPSIMAIYDGLSTKLYYDSNGSTVGGNSLFATVDVNLGPTGNSELFLF</sequence>
<protein>
    <submittedName>
        <fullName evidence="9">Alkaline phosphatase</fullName>
        <ecNumber evidence="9">3.1.3.1</ecNumber>
    </submittedName>
</protein>
<accession>A0A6J4PW68</accession>
<dbReference type="EC" id="3.1.3.1" evidence="9"/>
<dbReference type="Pfam" id="PF00353">
    <property type="entry name" value="HemolysinCabind"/>
    <property type="match status" value="5"/>
</dbReference>
<dbReference type="PANTHER" id="PTHR38340:SF1">
    <property type="entry name" value="S-LAYER PROTEIN"/>
    <property type="match status" value="1"/>
</dbReference>
<dbReference type="AlphaFoldDB" id="A0A6J4PW68"/>
<keyword evidence="4" id="KW-0800">Toxin</keyword>
<evidence type="ECO:0000256" key="5">
    <source>
        <dbReference type="ARBA" id="ARBA00022737"/>
    </source>
</evidence>
<dbReference type="GO" id="GO:0090729">
    <property type="term" value="F:toxin activity"/>
    <property type="evidence" value="ECO:0007669"/>
    <property type="project" value="UniProtKB-KW"/>
</dbReference>
<dbReference type="EMBL" id="CADCTZ010001849">
    <property type="protein sequence ID" value="CAA9425266.1"/>
    <property type="molecule type" value="Genomic_DNA"/>
</dbReference>
<dbReference type="PRINTS" id="PR00313">
    <property type="entry name" value="CABNDNGRPT"/>
</dbReference>
<proteinExistence type="predicted"/>
<feature type="region of interest" description="Disordered" evidence="8">
    <location>
        <begin position="203"/>
        <end position="229"/>
    </location>
</feature>